<dbReference type="RefSeq" id="WP_005953302.1">
    <property type="nucleotide sequence ID" value="NZ_CAXOUF010000012.1"/>
</dbReference>
<dbReference type="Gene3D" id="3.40.50.11900">
    <property type="match status" value="1"/>
</dbReference>
<reference evidence="5 6" key="1">
    <citation type="submission" date="2016-03" db="EMBL/GenBank/DDBJ databases">
        <title>Comparative genomics of human isolates of Fusobacterium necrophorum.</title>
        <authorList>
            <person name="Jensen A."/>
            <person name="Bank S."/>
            <person name="Andersen P.S."/>
            <person name="Kristensen L.H."/>
            <person name="Prag J."/>
        </authorList>
    </citation>
    <scope>NUCLEOTIDE SEQUENCE [LARGE SCALE GENOMIC DNA]</scope>
    <source>
        <strain evidence="5 6">LS_1264</strain>
    </source>
</reference>
<dbReference type="GO" id="GO:0051536">
    <property type="term" value="F:iron-sulfur cluster binding"/>
    <property type="evidence" value="ECO:0007669"/>
    <property type="project" value="UniProtKB-KW"/>
</dbReference>
<dbReference type="GeneID" id="75074840"/>
<dbReference type="PANTHER" id="PTHR30548">
    <property type="entry name" value="2-HYDROXYGLUTARYL-COA DEHYDRATASE, D-COMPONENT-RELATED"/>
    <property type="match status" value="1"/>
</dbReference>
<gene>
    <name evidence="5" type="ORF">A2J07_06130</name>
</gene>
<evidence type="ECO:0000313" key="5">
    <source>
        <dbReference type="EMBL" id="KYL03630.1"/>
    </source>
</evidence>
<organism evidence="5 6">
    <name type="scientific">Fusobacterium necrophorum subsp. funduliforme</name>
    <dbReference type="NCBI Taxonomy" id="143387"/>
    <lineage>
        <taxon>Bacteria</taxon>
        <taxon>Fusobacteriati</taxon>
        <taxon>Fusobacteriota</taxon>
        <taxon>Fusobacteriia</taxon>
        <taxon>Fusobacteriales</taxon>
        <taxon>Fusobacteriaceae</taxon>
        <taxon>Fusobacterium</taxon>
    </lineage>
</organism>
<comment type="caution">
    <text evidence="5">The sequence shown here is derived from an EMBL/GenBank/DDBJ whole genome shotgun (WGS) entry which is preliminary data.</text>
</comment>
<evidence type="ECO:0000256" key="2">
    <source>
        <dbReference type="ARBA" id="ARBA00022723"/>
    </source>
</evidence>
<dbReference type="InterPro" id="IPR010327">
    <property type="entry name" value="FldB/FldC_alpha/beta"/>
</dbReference>
<evidence type="ECO:0000313" key="6">
    <source>
        <dbReference type="Proteomes" id="UP000075816"/>
    </source>
</evidence>
<dbReference type="GO" id="GO:0046872">
    <property type="term" value="F:metal ion binding"/>
    <property type="evidence" value="ECO:0007669"/>
    <property type="project" value="UniProtKB-KW"/>
</dbReference>
<evidence type="ECO:0000256" key="1">
    <source>
        <dbReference type="ARBA" id="ARBA00005806"/>
    </source>
</evidence>
<dbReference type="KEGG" id="fnf:BSQ88_01240"/>
<dbReference type="AlphaFoldDB" id="A0A162IPP7"/>
<dbReference type="Proteomes" id="UP000075816">
    <property type="component" value="Unassembled WGS sequence"/>
</dbReference>
<keyword evidence="3" id="KW-0408">Iron</keyword>
<dbReference type="Pfam" id="PF06050">
    <property type="entry name" value="HGD-D"/>
    <property type="match status" value="1"/>
</dbReference>
<evidence type="ECO:0000256" key="4">
    <source>
        <dbReference type="ARBA" id="ARBA00023014"/>
    </source>
</evidence>
<dbReference type="Gene3D" id="3.40.50.11890">
    <property type="match status" value="1"/>
</dbReference>
<keyword evidence="2" id="KW-0479">Metal-binding</keyword>
<dbReference type="eggNOG" id="COG1775">
    <property type="taxonomic scope" value="Bacteria"/>
</dbReference>
<evidence type="ECO:0000256" key="3">
    <source>
        <dbReference type="ARBA" id="ARBA00023004"/>
    </source>
</evidence>
<accession>A0A162IPP7</accession>
<name>A0A162IPP7_9FUSO</name>
<protein>
    <submittedName>
        <fullName evidence="5">2-hydroxyglutaryl-CoA dehydratase</fullName>
    </submittedName>
</protein>
<dbReference type="PANTHER" id="PTHR30548:SF4">
    <property type="entry name" value="SUBUNIT OF OXYGEN-SENSITIVE 2-HYDROXYISOCAPROYL-COA DEHYDRATASE"/>
    <property type="match status" value="1"/>
</dbReference>
<dbReference type="EMBL" id="LVEA01000042">
    <property type="protein sequence ID" value="KYL03630.1"/>
    <property type="molecule type" value="Genomic_DNA"/>
</dbReference>
<comment type="similarity">
    <text evidence="1">Belongs to the FldB/FldC dehydratase alpha/beta subunit family.</text>
</comment>
<keyword evidence="4" id="KW-0411">Iron-sulfur</keyword>
<sequence length="405" mass="46249">MEEKKSAVQVVNGLLAQSYKDAWDAKAKGIPVGWSASVFPQELVECFGLPLCFPENQAAGLAAKRESLKLQEIAESKGYSIDLCAYARTNFGFLESGSENINMPKPDFVCCCNNICSMIVKWYENLAKELNIPLIMIDTPFNNEYEVSERRIKYFVGQFQHGIKQLEEISGKKFDPKKLEEVMAISSENGKLWKESMQLSKDVYPSPMNGFDLFTYMAMIVCYRGKKETTEAFKLLIEELKENARTGKTTFKGEEKYRIMMEGIPCWPYIGYKMKTLAKYGVNMTGSVYPYAWALVYEKNDLEGLARAYSSMFNNVNLERMVEYREQALADGNCVGALYHMNRSCKLMSFIQYEMARRVAEDTKLPYSGFAGDQADPRGFSEAQFETRLQGFLEIMEQHKEAKND</sequence>
<proteinExistence type="inferred from homology"/>